<accession>A0ABV1G6F1</accession>
<organism evidence="6 7">
    <name type="scientific">Faecousia intestinalis</name>
    <dbReference type="NCBI Taxonomy" id="3133167"/>
    <lineage>
        <taxon>Bacteria</taxon>
        <taxon>Bacillati</taxon>
        <taxon>Bacillota</taxon>
        <taxon>Clostridia</taxon>
        <taxon>Eubacteriales</taxon>
        <taxon>Oscillospiraceae</taxon>
        <taxon>Faecousia</taxon>
    </lineage>
</organism>
<dbReference type="InterPro" id="IPR015883">
    <property type="entry name" value="Glyco_hydro_20_cat"/>
</dbReference>
<feature type="domain" description="F5/8 type C" evidence="5">
    <location>
        <begin position="506"/>
        <end position="637"/>
    </location>
</feature>
<dbReference type="PANTHER" id="PTHR43678:SF1">
    <property type="entry name" value="BETA-N-ACETYLHEXOSAMINIDASE"/>
    <property type="match status" value="1"/>
</dbReference>
<evidence type="ECO:0000259" key="5">
    <source>
        <dbReference type="PROSITE" id="PS50022"/>
    </source>
</evidence>
<dbReference type="InterPro" id="IPR052764">
    <property type="entry name" value="GH20_Enzymes"/>
</dbReference>
<feature type="chain" id="PRO_5045846467" evidence="4">
    <location>
        <begin position="28"/>
        <end position="1450"/>
    </location>
</feature>
<evidence type="ECO:0000256" key="1">
    <source>
        <dbReference type="ARBA" id="ARBA00006285"/>
    </source>
</evidence>
<evidence type="ECO:0000256" key="3">
    <source>
        <dbReference type="ARBA" id="ARBA00023295"/>
    </source>
</evidence>
<dbReference type="InterPro" id="IPR008979">
    <property type="entry name" value="Galactose-bd-like_sf"/>
</dbReference>
<dbReference type="Pfam" id="PF00754">
    <property type="entry name" value="F5_F8_type_C"/>
    <property type="match status" value="1"/>
</dbReference>
<feature type="signal peptide" evidence="4">
    <location>
        <begin position="1"/>
        <end position="27"/>
    </location>
</feature>
<dbReference type="Gene3D" id="3.20.20.80">
    <property type="entry name" value="Glycosidases"/>
    <property type="match status" value="1"/>
</dbReference>
<dbReference type="CDD" id="cd06564">
    <property type="entry name" value="GH20_DspB_LnbB-like"/>
    <property type="match status" value="1"/>
</dbReference>
<keyword evidence="2" id="KW-0378">Hydrolase</keyword>
<dbReference type="InterPro" id="IPR000421">
    <property type="entry name" value="FA58C"/>
</dbReference>
<reference evidence="6 7" key="1">
    <citation type="submission" date="2024-03" db="EMBL/GenBank/DDBJ databases">
        <title>Human intestinal bacterial collection.</title>
        <authorList>
            <person name="Pauvert C."/>
            <person name="Hitch T.C.A."/>
            <person name="Clavel T."/>
        </authorList>
    </citation>
    <scope>NUCLEOTIDE SEQUENCE [LARGE SCALE GENOMIC DNA]</scope>
    <source>
        <strain evidence="6 7">CLA-AA-H192</strain>
    </source>
</reference>
<dbReference type="SUPFAM" id="SSF49785">
    <property type="entry name" value="Galactose-binding domain-like"/>
    <property type="match status" value="1"/>
</dbReference>
<comment type="caution">
    <text evidence="6">The sequence shown here is derived from an EMBL/GenBank/DDBJ whole genome shotgun (WGS) entry which is preliminary data.</text>
</comment>
<evidence type="ECO:0000256" key="2">
    <source>
        <dbReference type="ARBA" id="ARBA00022801"/>
    </source>
</evidence>
<evidence type="ECO:0000256" key="4">
    <source>
        <dbReference type="SAM" id="SignalP"/>
    </source>
</evidence>
<sequence length="1450" mass="155536">MKAGKKLLALLLTVCMLLCMLPTVAFASGSDYLKIAMLDSGRKYFSADWVKAFLYEAKADGYTHVMLAVGNDGMRFLLDDMSLTVGGKTYSSNAVASAIRAGNNAYTTASSGEWTESEMDEFFATAKKAGIEIIPLLNSPGHMDAVLYAASSLTGTNCSYNGSSRTIDVTNDTAVRFSQAFLQKYVDYFAGKGCRYFNFGADEYANDRYTSGSMGFGSLQNSGKYGYFIKYVNELAAMVKQAGMTPIAFNDGIEFANKMSASVGSTTYTFDRDIVVCYWSGGWSGYTPRTAANLASDGFRIINTTGDFYYVLGKSDNFDNGYTYASNWSNYKVCGTSLSASSVIGGMFCMWSDYPGAETQTQEAKKIRLPLRAMGLAMDGAYTSGMDTSVVPGGFNADGSINTDPPAQSHDYRQTASTAATCTEAGSVTYTCADCGDSYTETVPALGHNYAAADDAGDTIYTCTRCGEQHSELLPREYVSVKTGKTTEAYTLEGEQSFTHTGDAAIARGELTVVQGTGTKVSYSASASASVPGYTDGGYNCVASNLIDGDTSTYYWSTSCQTSGMYARVDLGAEVRFDAVQISAPAHGDYCTNANVQLSSDGRTWTTIGTFTSSRSTAVTKTYAVPSSVESFRYIQVALTTARNYWWQLSEIAWGSYDGATFTRAAASGTVQTGTAPMTEVRFTGVAAGTTYYVIGGTRYVIEVEADHVHSYQEVSRTAPTCTEDGVTTYRCETCGDTYTETTPATGHGYTAVVTAPTCTEKGYTTYTCTACGDHYTANEVAALGHDYAETTVPATCTENGFVTHTCTRCGNSYTETLPATGHTYTVSGSEATCTEGGKTVHTCTVCGDTYTETTPALGHDYTAVVTSPTCTEKGYTTYTCKRCGEHYTADEVAALGHDYKAVVTSPTCTEKGYTTYTCKRCGDHYTADEVAALGHDYKAVVTAPTCTEKGYTTYTCKRCGDHYTADEVAALGHDYEAVVTAPTCTEDGYTTYTCRNCGDRRTGHVVSALGHSYECTEDGNDRIYTCTRCGDTYTEAILPTVEVKLQPGETYTFHTEDAAVTESADPAVAATTIEALSGGYQQVTELAEGTFLLVSGDRMLTATASTYYSSWDGAGTVSGLTCAAYSTTGDLSNALWTVTAVSGGYTVQSADGRYLNLTESTRSASVMLTTAPQVLTITDLGSAFSIRFSDTYLDRYSTTFAGAYPGNANANERWQLYRAVPAGYDVTITGVAEGATRTVIGGVRYAVTVHAHAYTATVTTAATCTTPGVRTYACACGESYTEEIPATGHSYVRTEENGNYVYTCSACGDSYSEPVKTATYDSVSMLTSGGRYVLTVYANGGYYAMTHDGTTIGAQAVTIENGRITSDVTESMLWDYSNGCFSFQSGTTTYYLYKSGNSSLRISTSGTSVSYWYNRLGFGNAYLRYSNGSFYLTRWNYSYCYLFQEMNGI</sequence>
<keyword evidence="7" id="KW-1185">Reference proteome</keyword>
<keyword evidence="4" id="KW-0732">Signal</keyword>
<dbReference type="RefSeq" id="WP_349135615.1">
    <property type="nucleotide sequence ID" value="NZ_JBBMFF010000202.1"/>
</dbReference>
<name>A0ABV1G6F1_9FIRM</name>
<dbReference type="PROSITE" id="PS50022">
    <property type="entry name" value="FA58C_3"/>
    <property type="match status" value="1"/>
</dbReference>
<dbReference type="EMBL" id="JBBMFF010000202">
    <property type="protein sequence ID" value="MEQ2510924.1"/>
    <property type="molecule type" value="Genomic_DNA"/>
</dbReference>
<keyword evidence="3" id="KW-0326">Glycosidase</keyword>
<dbReference type="SUPFAM" id="SSF51445">
    <property type="entry name" value="(Trans)glycosidases"/>
    <property type="match status" value="1"/>
</dbReference>
<gene>
    <name evidence="6" type="ORF">WMO66_06645</name>
</gene>
<protein>
    <submittedName>
        <fullName evidence="6">Family 20 glycosylhydrolase</fullName>
    </submittedName>
</protein>
<evidence type="ECO:0000313" key="7">
    <source>
        <dbReference type="Proteomes" id="UP001491552"/>
    </source>
</evidence>
<dbReference type="Gene3D" id="2.60.120.260">
    <property type="entry name" value="Galactose-binding domain-like"/>
    <property type="match status" value="1"/>
</dbReference>
<comment type="similarity">
    <text evidence="1">Belongs to the glycosyl hydrolase 20 family.</text>
</comment>
<dbReference type="InterPro" id="IPR017853">
    <property type="entry name" value="GH"/>
</dbReference>
<evidence type="ECO:0000313" key="6">
    <source>
        <dbReference type="EMBL" id="MEQ2510924.1"/>
    </source>
</evidence>
<dbReference type="Proteomes" id="UP001491552">
    <property type="component" value="Unassembled WGS sequence"/>
</dbReference>
<dbReference type="Pfam" id="PF00728">
    <property type="entry name" value="Glyco_hydro_20"/>
    <property type="match status" value="1"/>
</dbReference>
<proteinExistence type="inferred from homology"/>
<dbReference type="PANTHER" id="PTHR43678">
    <property type="entry name" value="PUTATIVE (AFU_ORTHOLOGUE AFUA_2G00640)-RELATED"/>
    <property type="match status" value="1"/>
</dbReference>